<dbReference type="PRINTS" id="PR00080">
    <property type="entry name" value="SDRFAMILY"/>
</dbReference>
<evidence type="ECO:0000313" key="6">
    <source>
        <dbReference type="Proteomes" id="UP001501138"/>
    </source>
</evidence>
<name>A0ABN2JJ64_9MICO</name>
<dbReference type="Pfam" id="PF13561">
    <property type="entry name" value="adh_short_C2"/>
    <property type="match status" value="1"/>
</dbReference>
<accession>A0ABN2JJ64</accession>
<dbReference type="Proteomes" id="UP001501138">
    <property type="component" value="Unassembled WGS sequence"/>
</dbReference>
<organism evidence="5 6">
    <name type="scientific">Isoptericola hypogeus</name>
    <dbReference type="NCBI Taxonomy" id="300179"/>
    <lineage>
        <taxon>Bacteria</taxon>
        <taxon>Bacillati</taxon>
        <taxon>Actinomycetota</taxon>
        <taxon>Actinomycetes</taxon>
        <taxon>Micrococcales</taxon>
        <taxon>Promicromonosporaceae</taxon>
        <taxon>Isoptericola</taxon>
    </lineage>
</organism>
<dbReference type="PRINTS" id="PR00081">
    <property type="entry name" value="GDHRDH"/>
</dbReference>
<gene>
    <name evidence="5" type="ORF">GCM10009809_25890</name>
</gene>
<dbReference type="SUPFAM" id="SSF51735">
    <property type="entry name" value="NAD(P)-binding Rossmann-fold domains"/>
    <property type="match status" value="1"/>
</dbReference>
<dbReference type="SMART" id="SM00822">
    <property type="entry name" value="PKS_KR"/>
    <property type="match status" value="1"/>
</dbReference>
<comment type="caution">
    <text evidence="5">The sequence shown here is derived from an EMBL/GenBank/DDBJ whole genome shotgun (WGS) entry which is preliminary data.</text>
</comment>
<evidence type="ECO:0000313" key="5">
    <source>
        <dbReference type="EMBL" id="GAA1729174.1"/>
    </source>
</evidence>
<evidence type="ECO:0000259" key="4">
    <source>
        <dbReference type="SMART" id="SM00822"/>
    </source>
</evidence>
<feature type="domain" description="Ketoreductase" evidence="4">
    <location>
        <begin position="6"/>
        <end position="196"/>
    </location>
</feature>
<evidence type="ECO:0000256" key="2">
    <source>
        <dbReference type="ARBA" id="ARBA00023002"/>
    </source>
</evidence>
<evidence type="ECO:0000256" key="1">
    <source>
        <dbReference type="ARBA" id="ARBA00006484"/>
    </source>
</evidence>
<dbReference type="NCBIfam" id="NF004203">
    <property type="entry name" value="PRK05653.2-4"/>
    <property type="match status" value="1"/>
</dbReference>
<dbReference type="InterPro" id="IPR002347">
    <property type="entry name" value="SDR_fam"/>
</dbReference>
<dbReference type="InterPro" id="IPR036291">
    <property type="entry name" value="NAD(P)-bd_dom_sf"/>
</dbReference>
<dbReference type="InterPro" id="IPR057326">
    <property type="entry name" value="KR_dom"/>
</dbReference>
<dbReference type="EMBL" id="BAAAPM010000005">
    <property type="protein sequence ID" value="GAA1729174.1"/>
    <property type="molecule type" value="Genomic_DNA"/>
</dbReference>
<dbReference type="RefSeq" id="WP_344248871.1">
    <property type="nucleotide sequence ID" value="NZ_BAAAPM010000005.1"/>
</dbReference>
<proteinExistence type="inferred from homology"/>
<keyword evidence="6" id="KW-1185">Reference proteome</keyword>
<keyword evidence="2" id="KW-0560">Oxidoreductase</keyword>
<comment type="similarity">
    <text evidence="1">Belongs to the short-chain dehydrogenases/reductases (SDR) family.</text>
</comment>
<dbReference type="PANTHER" id="PTHR24321:SF8">
    <property type="entry name" value="ESTRADIOL 17-BETA-DEHYDROGENASE 8-RELATED"/>
    <property type="match status" value="1"/>
</dbReference>
<sequence>MTLEGKVALVTGAGSGIGRATAVRLARDGAMVVALGHRQESADDVAEEIRRGGGTALPVAADVGDAPAVRDVLARVEQELGRLDIVVANAGVNGVWAPLEELEPDEWASTISTNLTGTFLTVRYAVPLLVRQGGAVVVVSSINGTRTFSNSGASAYATSKAGQVAFARMAAVELGPRGVRVNSVCPGAIDTEIDDNTEQRNTEALGVRAEFPDGQIPLTGQRPGSAAQVADAIAYLVSDAASHVTGTEVFVDGGQSLVA</sequence>
<protein>
    <submittedName>
        <fullName evidence="5">SDR family NAD(P)-dependent oxidoreductase</fullName>
    </submittedName>
</protein>
<dbReference type="CDD" id="cd05233">
    <property type="entry name" value="SDR_c"/>
    <property type="match status" value="1"/>
</dbReference>
<keyword evidence="3" id="KW-0520">NAD</keyword>
<evidence type="ECO:0000256" key="3">
    <source>
        <dbReference type="ARBA" id="ARBA00023027"/>
    </source>
</evidence>
<dbReference type="Gene3D" id="3.40.50.720">
    <property type="entry name" value="NAD(P)-binding Rossmann-like Domain"/>
    <property type="match status" value="1"/>
</dbReference>
<reference evidence="5 6" key="1">
    <citation type="journal article" date="2019" name="Int. J. Syst. Evol. Microbiol.">
        <title>The Global Catalogue of Microorganisms (GCM) 10K type strain sequencing project: providing services to taxonomists for standard genome sequencing and annotation.</title>
        <authorList>
            <consortium name="The Broad Institute Genomics Platform"/>
            <consortium name="The Broad Institute Genome Sequencing Center for Infectious Disease"/>
            <person name="Wu L."/>
            <person name="Ma J."/>
        </authorList>
    </citation>
    <scope>NUCLEOTIDE SEQUENCE [LARGE SCALE GENOMIC DNA]</scope>
    <source>
        <strain evidence="5 6">JCM 15589</strain>
    </source>
</reference>
<dbReference type="PANTHER" id="PTHR24321">
    <property type="entry name" value="DEHYDROGENASES, SHORT CHAIN"/>
    <property type="match status" value="1"/>
</dbReference>